<dbReference type="Proteomes" id="UP001060085">
    <property type="component" value="Linkage Group LG06"/>
</dbReference>
<name>A0ACC0AGM7_CATRO</name>
<sequence>MTLINYASFIKCTLLFAQMLAEVFGEKAETQCFYDAVNVILSLQSPNGGFPAWEPQRAFRWLEKFNPTEFFEDVLIEREYAECTSSAIQALVLFKKWHPNYRRKEIESSISRALKYIEDVQEPDGSWYGSWGICYTYGTWFAVEGLVACGKTYQNSSTLRKACQFLLSKQLPDGGWGESYHSSSKKIYTNLEGNKSNLVQTSWALLSLIDAGQAEIDPTPIHRGIRLLINFQERDGDFPQQGVRSLEAHCSKDLIGFSDATQNFIDLAGHLSLASIQSPEHWSDPADAAPFSSSTTSSTDNSHGWAAAVLATAMNGAGYSGAAQKMAAAETGP</sequence>
<comment type="caution">
    <text evidence="1">The sequence shown here is derived from an EMBL/GenBank/DDBJ whole genome shotgun (WGS) entry which is preliminary data.</text>
</comment>
<dbReference type="EMBL" id="CM044706">
    <property type="protein sequence ID" value="KAI5659148.1"/>
    <property type="molecule type" value="Genomic_DNA"/>
</dbReference>
<reference evidence="2" key="1">
    <citation type="journal article" date="2023" name="Nat. Plants">
        <title>Single-cell RNA sequencing provides a high-resolution roadmap for understanding the multicellular compartmentation of specialized metabolism.</title>
        <authorList>
            <person name="Sun S."/>
            <person name="Shen X."/>
            <person name="Li Y."/>
            <person name="Li Y."/>
            <person name="Wang S."/>
            <person name="Li R."/>
            <person name="Zhang H."/>
            <person name="Shen G."/>
            <person name="Guo B."/>
            <person name="Wei J."/>
            <person name="Xu J."/>
            <person name="St-Pierre B."/>
            <person name="Chen S."/>
            <person name="Sun C."/>
        </authorList>
    </citation>
    <scope>NUCLEOTIDE SEQUENCE [LARGE SCALE GENOMIC DNA]</scope>
</reference>
<gene>
    <name evidence="1" type="ORF">M9H77_27941</name>
</gene>
<protein>
    <submittedName>
        <fullName evidence="1">Uncharacterized protein</fullName>
    </submittedName>
</protein>
<evidence type="ECO:0000313" key="2">
    <source>
        <dbReference type="Proteomes" id="UP001060085"/>
    </source>
</evidence>
<accession>A0ACC0AGM7</accession>
<evidence type="ECO:0000313" key="1">
    <source>
        <dbReference type="EMBL" id="KAI5659148.1"/>
    </source>
</evidence>
<keyword evidence="2" id="KW-1185">Reference proteome</keyword>
<proteinExistence type="predicted"/>
<organism evidence="1 2">
    <name type="scientific">Catharanthus roseus</name>
    <name type="common">Madagascar periwinkle</name>
    <name type="synonym">Vinca rosea</name>
    <dbReference type="NCBI Taxonomy" id="4058"/>
    <lineage>
        <taxon>Eukaryota</taxon>
        <taxon>Viridiplantae</taxon>
        <taxon>Streptophyta</taxon>
        <taxon>Embryophyta</taxon>
        <taxon>Tracheophyta</taxon>
        <taxon>Spermatophyta</taxon>
        <taxon>Magnoliopsida</taxon>
        <taxon>eudicotyledons</taxon>
        <taxon>Gunneridae</taxon>
        <taxon>Pentapetalae</taxon>
        <taxon>asterids</taxon>
        <taxon>lamiids</taxon>
        <taxon>Gentianales</taxon>
        <taxon>Apocynaceae</taxon>
        <taxon>Rauvolfioideae</taxon>
        <taxon>Vinceae</taxon>
        <taxon>Catharanthinae</taxon>
        <taxon>Catharanthus</taxon>
    </lineage>
</organism>